<keyword evidence="5 6" id="KW-0472">Membrane</keyword>
<proteinExistence type="predicted"/>
<evidence type="ECO:0000256" key="3">
    <source>
        <dbReference type="ARBA" id="ARBA00022692"/>
    </source>
</evidence>
<dbReference type="InterPro" id="IPR020846">
    <property type="entry name" value="MFS_dom"/>
</dbReference>
<feature type="transmembrane region" description="Helical" evidence="6">
    <location>
        <begin position="356"/>
        <end position="375"/>
    </location>
</feature>
<evidence type="ECO:0000256" key="1">
    <source>
        <dbReference type="ARBA" id="ARBA00004651"/>
    </source>
</evidence>
<evidence type="ECO:0000256" key="5">
    <source>
        <dbReference type="ARBA" id="ARBA00023136"/>
    </source>
</evidence>
<dbReference type="SUPFAM" id="SSF103473">
    <property type="entry name" value="MFS general substrate transporter"/>
    <property type="match status" value="2"/>
</dbReference>
<dbReference type="PRINTS" id="PR01036">
    <property type="entry name" value="TCRTETB"/>
</dbReference>
<name>A0ABW6PVH6_9NOCA</name>
<dbReference type="RefSeq" id="WP_387702791.1">
    <property type="nucleotide sequence ID" value="NZ_JBIAMX010000021.1"/>
</dbReference>
<sequence length="510" mass="51963">MSGAGGSRRWISLAATCTAAGLVWLAFADFGVATPTIADEMHADAGGLQWANNAFSLAAGALVIAAGKFGDIFGQRRVLQVGVVLFGACSVIAALAPGVPALIAGRGLMGIGAALILPATLALIPAQFSGRAQLTAFGVWQAVAWGGQALAPAIGGLLTDGPGWQWLFWVNVPLAAAAFVVIRLVTPESVVAGADRRIDWAGLAAIGLAVFALLYALTDGPTVGWTNPLVIGLFVAALLLALVWVMIERTVAVPLVDLSLFRLRAYDGALTANLTMNLGYAGMSYLLVLWLQNARGFSAVTAGLLLLPTTLGIFALIPVGGRLDSRWGGRAPVVIGLLVLAAGLAVLGPLHADTSMWQLAAALVVIGCGLGLLSTPVSNTAVGTVPSALSGTAAGVFKMSSMVGGAVGVALLSALTRGLTIADSDRAVRDAGLTSDEVDQARAALVNSASYADALHRLPADLQRMVTDAVVIAFSHGLGATMVITAVLTVAAAGLVLRVWPRPATGRHGR</sequence>
<feature type="transmembrane region" description="Helical" evidence="6">
    <location>
        <begin position="469"/>
        <end position="500"/>
    </location>
</feature>
<feature type="transmembrane region" description="Helical" evidence="6">
    <location>
        <begin position="229"/>
        <end position="247"/>
    </location>
</feature>
<evidence type="ECO:0000313" key="9">
    <source>
        <dbReference type="Proteomes" id="UP001601444"/>
    </source>
</evidence>
<feature type="transmembrane region" description="Helical" evidence="6">
    <location>
        <begin position="78"/>
        <end position="97"/>
    </location>
</feature>
<dbReference type="Gene3D" id="1.20.1250.20">
    <property type="entry name" value="MFS general substrate transporter like domains"/>
    <property type="match status" value="1"/>
</dbReference>
<dbReference type="InterPro" id="IPR011701">
    <property type="entry name" value="MFS"/>
</dbReference>
<dbReference type="Gene3D" id="1.20.1720.10">
    <property type="entry name" value="Multidrug resistance protein D"/>
    <property type="match status" value="1"/>
</dbReference>
<feature type="domain" description="Major facilitator superfamily (MFS) profile" evidence="7">
    <location>
        <begin position="1"/>
        <end position="504"/>
    </location>
</feature>
<dbReference type="Proteomes" id="UP001601444">
    <property type="component" value="Unassembled WGS sequence"/>
</dbReference>
<feature type="transmembrane region" description="Helical" evidence="6">
    <location>
        <begin position="331"/>
        <end position="350"/>
    </location>
</feature>
<keyword evidence="3 6" id="KW-0812">Transmembrane</keyword>
<keyword evidence="4 6" id="KW-1133">Transmembrane helix</keyword>
<evidence type="ECO:0000256" key="2">
    <source>
        <dbReference type="ARBA" id="ARBA00022448"/>
    </source>
</evidence>
<feature type="transmembrane region" description="Helical" evidence="6">
    <location>
        <begin position="103"/>
        <end position="124"/>
    </location>
</feature>
<gene>
    <name evidence="8" type="ORF">ACFYTF_26745</name>
</gene>
<feature type="transmembrane region" description="Helical" evidence="6">
    <location>
        <begin position="297"/>
        <end position="319"/>
    </location>
</feature>
<dbReference type="PANTHER" id="PTHR42718">
    <property type="entry name" value="MAJOR FACILITATOR SUPERFAMILY MULTIDRUG TRANSPORTER MFSC"/>
    <property type="match status" value="1"/>
</dbReference>
<feature type="transmembrane region" description="Helical" evidence="6">
    <location>
        <begin position="136"/>
        <end position="154"/>
    </location>
</feature>
<dbReference type="PROSITE" id="PS50850">
    <property type="entry name" value="MFS"/>
    <property type="match status" value="1"/>
</dbReference>
<evidence type="ECO:0000313" key="8">
    <source>
        <dbReference type="EMBL" id="MFF0546438.1"/>
    </source>
</evidence>
<accession>A0ABW6PVH6</accession>
<evidence type="ECO:0000256" key="4">
    <source>
        <dbReference type="ARBA" id="ARBA00022989"/>
    </source>
</evidence>
<organism evidence="8 9">
    <name type="scientific">Nocardia thailandica</name>
    <dbReference type="NCBI Taxonomy" id="257275"/>
    <lineage>
        <taxon>Bacteria</taxon>
        <taxon>Bacillati</taxon>
        <taxon>Actinomycetota</taxon>
        <taxon>Actinomycetes</taxon>
        <taxon>Mycobacteriales</taxon>
        <taxon>Nocardiaceae</taxon>
        <taxon>Nocardia</taxon>
    </lineage>
</organism>
<feature type="transmembrane region" description="Helical" evidence="6">
    <location>
        <begin position="166"/>
        <end position="186"/>
    </location>
</feature>
<feature type="transmembrane region" description="Helical" evidence="6">
    <location>
        <begin position="396"/>
        <end position="415"/>
    </location>
</feature>
<comment type="subcellular location">
    <subcellularLocation>
        <location evidence="1">Cell membrane</location>
        <topology evidence="1">Multi-pass membrane protein</topology>
    </subcellularLocation>
</comment>
<dbReference type="PANTHER" id="PTHR42718:SF9">
    <property type="entry name" value="MAJOR FACILITATOR SUPERFAMILY MULTIDRUG TRANSPORTER MFSC"/>
    <property type="match status" value="1"/>
</dbReference>
<feature type="transmembrane region" description="Helical" evidence="6">
    <location>
        <begin position="268"/>
        <end position="291"/>
    </location>
</feature>
<keyword evidence="2" id="KW-0813">Transport</keyword>
<evidence type="ECO:0000256" key="6">
    <source>
        <dbReference type="SAM" id="Phobius"/>
    </source>
</evidence>
<feature type="transmembrane region" description="Helical" evidence="6">
    <location>
        <begin position="48"/>
        <end position="66"/>
    </location>
</feature>
<dbReference type="EMBL" id="JBIAMX010000021">
    <property type="protein sequence ID" value="MFF0546438.1"/>
    <property type="molecule type" value="Genomic_DNA"/>
</dbReference>
<feature type="transmembrane region" description="Helical" evidence="6">
    <location>
        <begin position="198"/>
        <end position="217"/>
    </location>
</feature>
<protein>
    <submittedName>
        <fullName evidence="8">MFS transporter</fullName>
    </submittedName>
</protein>
<evidence type="ECO:0000259" key="7">
    <source>
        <dbReference type="PROSITE" id="PS50850"/>
    </source>
</evidence>
<dbReference type="InterPro" id="IPR036259">
    <property type="entry name" value="MFS_trans_sf"/>
</dbReference>
<dbReference type="CDD" id="cd17321">
    <property type="entry name" value="MFS_MMR_MDR_like"/>
    <property type="match status" value="1"/>
</dbReference>
<dbReference type="Pfam" id="PF07690">
    <property type="entry name" value="MFS_1"/>
    <property type="match status" value="1"/>
</dbReference>
<reference evidence="8 9" key="1">
    <citation type="submission" date="2024-10" db="EMBL/GenBank/DDBJ databases">
        <title>The Natural Products Discovery Center: Release of the First 8490 Sequenced Strains for Exploring Actinobacteria Biosynthetic Diversity.</title>
        <authorList>
            <person name="Kalkreuter E."/>
            <person name="Kautsar S.A."/>
            <person name="Yang D."/>
            <person name="Bader C.D."/>
            <person name="Teijaro C.N."/>
            <person name="Fluegel L."/>
            <person name="Davis C.M."/>
            <person name="Simpson J.R."/>
            <person name="Lauterbach L."/>
            <person name="Steele A.D."/>
            <person name="Gui C."/>
            <person name="Meng S."/>
            <person name="Li G."/>
            <person name="Viehrig K."/>
            <person name="Ye F."/>
            <person name="Su P."/>
            <person name="Kiefer A.F."/>
            <person name="Nichols A."/>
            <person name="Cepeda A.J."/>
            <person name="Yan W."/>
            <person name="Fan B."/>
            <person name="Jiang Y."/>
            <person name="Adhikari A."/>
            <person name="Zheng C.-J."/>
            <person name="Schuster L."/>
            <person name="Cowan T.M."/>
            <person name="Smanski M.J."/>
            <person name="Chevrette M.G."/>
            <person name="De Carvalho L.P.S."/>
            <person name="Shen B."/>
        </authorList>
    </citation>
    <scope>NUCLEOTIDE SEQUENCE [LARGE SCALE GENOMIC DNA]</scope>
    <source>
        <strain evidence="8 9">NPDC004045</strain>
    </source>
</reference>
<keyword evidence="9" id="KW-1185">Reference proteome</keyword>
<comment type="caution">
    <text evidence="8">The sequence shown here is derived from an EMBL/GenBank/DDBJ whole genome shotgun (WGS) entry which is preliminary data.</text>
</comment>